<protein>
    <submittedName>
        <fullName evidence="2">Glycosyltransferase involved in cell wall biosynthesis</fullName>
    </submittedName>
    <submittedName>
        <fullName evidence="3">Glycosyltransferase involved in cell wall bisynthesis</fullName>
    </submittedName>
</protein>
<dbReference type="InterPro" id="IPR029044">
    <property type="entry name" value="Nucleotide-diphossugar_trans"/>
</dbReference>
<evidence type="ECO:0000313" key="2">
    <source>
        <dbReference type="EMBL" id="RXG29748.1"/>
    </source>
</evidence>
<dbReference type="SUPFAM" id="SSF53448">
    <property type="entry name" value="Nucleotide-diphospho-sugar transferases"/>
    <property type="match status" value="1"/>
</dbReference>
<name>A0A1M5Z1G9_9FLAO</name>
<proteinExistence type="predicted"/>
<dbReference type="PANTHER" id="PTHR22916:SF3">
    <property type="entry name" value="UDP-GLCNAC:BETAGAL BETA-1,3-N-ACETYLGLUCOSAMINYLTRANSFERASE-LIKE PROTEIN 1"/>
    <property type="match status" value="1"/>
</dbReference>
<feature type="domain" description="Glycosyltransferase 2-like" evidence="1">
    <location>
        <begin position="1"/>
        <end position="136"/>
    </location>
</feature>
<evidence type="ECO:0000259" key="1">
    <source>
        <dbReference type="Pfam" id="PF00535"/>
    </source>
</evidence>
<dbReference type="GO" id="GO:0016758">
    <property type="term" value="F:hexosyltransferase activity"/>
    <property type="evidence" value="ECO:0007669"/>
    <property type="project" value="UniProtKB-ARBA"/>
</dbReference>
<sequence length="331" mass="39252">MPTYNGQAYIDEAIASILNQTFEDFELIVVDDCSTDHTPSLLESFRLQDSRIKIITNKQNLKLPASLNVGHRLAQGEYLTWTSDDNILYSNFLERLVTVLETSSEDVVYSDFNVINDQSKHIRVYKVSPVSLLPFENGIGASFLYRKEVFQKFNYNEDLHGIEDYDFWVRAAQVFSFRYIDEILYNYRIHRASLTSKIFRDTKAQRNFDRGLKIVLDNFHSMSPNTRKMLFQFQRPDNWNWSFYFKVRKKAEEELKTWAIHQGEAYNTLVENYLSRLRFLFVNCSKPNYQSKLILVKPEILSKRFSRYTSLKILKRMFMNILKSRINFNCN</sequence>
<accession>A0A1M5Z1G9</accession>
<dbReference type="EMBL" id="FQXT01000004">
    <property type="protein sequence ID" value="SHI17743.1"/>
    <property type="molecule type" value="Genomic_DNA"/>
</dbReference>
<evidence type="ECO:0000313" key="5">
    <source>
        <dbReference type="Proteomes" id="UP000290037"/>
    </source>
</evidence>
<reference evidence="4" key="1">
    <citation type="submission" date="2016-11" db="EMBL/GenBank/DDBJ databases">
        <authorList>
            <person name="Varghese N."/>
            <person name="Submissions S."/>
        </authorList>
    </citation>
    <scope>NUCLEOTIDE SEQUENCE [LARGE SCALE GENOMIC DNA]</scope>
    <source>
        <strain evidence="4">DSM 19859</strain>
    </source>
</reference>
<dbReference type="Proteomes" id="UP000290037">
    <property type="component" value="Unassembled WGS sequence"/>
</dbReference>
<dbReference type="EMBL" id="QOVN01000003">
    <property type="protein sequence ID" value="RXG29748.1"/>
    <property type="molecule type" value="Genomic_DNA"/>
</dbReference>
<dbReference type="AlphaFoldDB" id="A0A1M5Z1G9"/>
<evidence type="ECO:0000313" key="3">
    <source>
        <dbReference type="EMBL" id="SHI17743.1"/>
    </source>
</evidence>
<keyword evidence="3" id="KW-0808">Transferase</keyword>
<dbReference type="InterPro" id="IPR001173">
    <property type="entry name" value="Glyco_trans_2-like"/>
</dbReference>
<dbReference type="Pfam" id="PF00535">
    <property type="entry name" value="Glycos_transf_2"/>
    <property type="match status" value="1"/>
</dbReference>
<dbReference type="Gene3D" id="3.90.550.10">
    <property type="entry name" value="Spore Coat Polysaccharide Biosynthesis Protein SpsA, Chain A"/>
    <property type="match status" value="1"/>
</dbReference>
<reference evidence="2 5" key="3">
    <citation type="submission" date="2018-07" db="EMBL/GenBank/DDBJ databases">
        <title>Leeuwenhoekiella genomics.</title>
        <authorList>
            <person name="Tahon G."/>
            <person name="Willems A."/>
        </authorList>
    </citation>
    <scope>NUCLEOTIDE SEQUENCE [LARGE SCALE GENOMIC DNA]</scope>
    <source>
        <strain evidence="2 5">LMG 24856</strain>
    </source>
</reference>
<dbReference type="Proteomes" id="UP000184240">
    <property type="component" value="Unassembled WGS sequence"/>
</dbReference>
<gene>
    <name evidence="2" type="ORF">DSM01_1850</name>
    <name evidence="3" type="ORF">SAMN04487999_2573</name>
</gene>
<reference evidence="3" key="2">
    <citation type="submission" date="2016-11" db="EMBL/GenBank/DDBJ databases">
        <authorList>
            <person name="Jaros S."/>
            <person name="Januszkiewicz K."/>
            <person name="Wedrychowicz H."/>
        </authorList>
    </citation>
    <scope>NUCLEOTIDE SEQUENCE [LARGE SCALE GENOMIC DNA]</scope>
    <source>
        <strain evidence="3">DSM 19859</strain>
    </source>
</reference>
<dbReference type="STRING" id="573501.SAMN04487999_2573"/>
<organism evidence="3 4">
    <name type="scientific">Leeuwenhoekiella palythoae</name>
    <dbReference type="NCBI Taxonomy" id="573501"/>
    <lineage>
        <taxon>Bacteria</taxon>
        <taxon>Pseudomonadati</taxon>
        <taxon>Bacteroidota</taxon>
        <taxon>Flavobacteriia</taxon>
        <taxon>Flavobacteriales</taxon>
        <taxon>Flavobacteriaceae</taxon>
        <taxon>Leeuwenhoekiella</taxon>
    </lineage>
</organism>
<dbReference type="PANTHER" id="PTHR22916">
    <property type="entry name" value="GLYCOSYLTRANSFERASE"/>
    <property type="match status" value="1"/>
</dbReference>
<evidence type="ECO:0000313" key="4">
    <source>
        <dbReference type="Proteomes" id="UP000184240"/>
    </source>
</evidence>
<keyword evidence="5" id="KW-1185">Reference proteome</keyword>